<feature type="transmembrane region" description="Helical" evidence="1">
    <location>
        <begin position="30"/>
        <end position="47"/>
    </location>
</feature>
<dbReference type="Proteomes" id="UP000756710">
    <property type="component" value="Unassembled WGS sequence"/>
</dbReference>
<sequence length="50" mass="5289">MDGQMNQRTVLLLLAGGGSVYVAFEHPSFGTALLVGVGVVTLLHLLLKDH</sequence>
<evidence type="ECO:0000313" key="2">
    <source>
        <dbReference type="EMBL" id="CDR12723.1"/>
    </source>
</evidence>
<keyword evidence="1" id="KW-0472">Membrane</keyword>
<accession>A0A060ZZJ1</accession>
<evidence type="ECO:0000256" key="1">
    <source>
        <dbReference type="SAM" id="Phobius"/>
    </source>
</evidence>
<organism evidence="2">
    <name type="scientific">Streptomyces iranensis</name>
    <dbReference type="NCBI Taxonomy" id="576784"/>
    <lineage>
        <taxon>Bacteria</taxon>
        <taxon>Bacillati</taxon>
        <taxon>Actinomycetota</taxon>
        <taxon>Actinomycetes</taxon>
        <taxon>Kitasatosporales</taxon>
        <taxon>Streptomycetaceae</taxon>
        <taxon>Streptomyces</taxon>
        <taxon>Streptomyces violaceusniger group</taxon>
    </lineage>
</organism>
<proteinExistence type="predicted"/>
<dbReference type="EMBL" id="LK022848">
    <property type="protein sequence ID" value="CDR12723.1"/>
    <property type="molecule type" value="Genomic_DNA"/>
</dbReference>
<evidence type="ECO:0000313" key="3">
    <source>
        <dbReference type="EMBL" id="MBP2064607.1"/>
    </source>
</evidence>
<keyword evidence="1" id="KW-0812">Transmembrane</keyword>
<dbReference type="AlphaFoldDB" id="A0A060ZZJ1"/>
<dbReference type="HOGENOM" id="CLU_211669_0_0_11"/>
<keyword evidence="4" id="KW-1185">Reference proteome</keyword>
<reference evidence="3 4" key="2">
    <citation type="submission" date="2021-03" db="EMBL/GenBank/DDBJ databases">
        <title>Genomic Encyclopedia of Type Strains, Phase IV (KMG-IV): sequencing the most valuable type-strain genomes for metagenomic binning, comparative biology and taxonomic classification.</title>
        <authorList>
            <person name="Goeker M."/>
        </authorList>
    </citation>
    <scope>NUCLEOTIDE SEQUENCE [LARGE SCALE GENOMIC DNA]</scope>
    <source>
        <strain evidence="3 4">DSM 41954</strain>
    </source>
</reference>
<dbReference type="RefSeq" id="WP_209468869.1">
    <property type="nucleotide sequence ID" value="NZ_BAABDR010000008.1"/>
</dbReference>
<keyword evidence="1" id="KW-1133">Transmembrane helix</keyword>
<evidence type="ECO:0000313" key="4">
    <source>
        <dbReference type="Proteomes" id="UP000756710"/>
    </source>
</evidence>
<dbReference type="EMBL" id="JAGGLR010000016">
    <property type="protein sequence ID" value="MBP2064607.1"/>
    <property type="molecule type" value="Genomic_DNA"/>
</dbReference>
<protein>
    <submittedName>
        <fullName evidence="2">Uncharacterized protein</fullName>
    </submittedName>
</protein>
<name>A0A060ZZJ1_9ACTN</name>
<reference evidence="2" key="1">
    <citation type="submission" date="2014-05" db="EMBL/GenBank/DDBJ databases">
        <authorList>
            <person name="Horn Fabian"/>
        </authorList>
    </citation>
    <scope>NUCLEOTIDE SEQUENCE</scope>
</reference>
<gene>
    <name evidence="3" type="ORF">J2Z30_005631</name>
    <name evidence="2" type="ORF">SIRAN7751</name>
</gene>
<feature type="transmembrane region" description="Helical" evidence="1">
    <location>
        <begin position="7"/>
        <end position="24"/>
    </location>
</feature>